<evidence type="ECO:0000256" key="6">
    <source>
        <dbReference type="ARBA" id="ARBA00022967"/>
    </source>
</evidence>
<dbReference type="InterPro" id="IPR003593">
    <property type="entry name" value="AAA+_ATPase"/>
</dbReference>
<sequence length="339" mass="36592">MIDIDNLHKRYRTADGRVSEVLKGLSLRVPASSITAVVGPSGAGKSTLARCISLLERPDSGSIKVNGKDLSLLSGEALRRERRAIGTVFQSSALLNRKTAWQNIAVPLEYLGVVERDIKARVGELLESVGLSHKAEAYPSQLSGGQRQRIGIARALALRPSVLLADEATSGLDPQATATVLGLLRQLRDEYRLAIVLITHEMDAVRSAADAVAEIRDGAIVQYGQVKELLARPDSLLGQQLLPLSPIAVNSDLLLRLSYRWDVPVATDWISRLSHQHALQIDLLGGHVEVINGQLAGRLQVGVRFQGQRLSADRTIALLAQLGIAAEILAHAPELQEAV</sequence>
<dbReference type="PANTHER" id="PTHR43166:SF30">
    <property type="entry name" value="METHIONINE IMPORT ATP-BINDING PROTEIN METN"/>
    <property type="match status" value="1"/>
</dbReference>
<name>A0A0H3HD84_KLEM8</name>
<proteinExistence type="predicted"/>
<evidence type="ECO:0000313" key="11">
    <source>
        <dbReference type="Proteomes" id="UP000007843"/>
    </source>
</evidence>
<gene>
    <name evidence="10" type="ordered locus">KOX_18600</name>
</gene>
<evidence type="ECO:0000256" key="4">
    <source>
        <dbReference type="ARBA" id="ARBA00022741"/>
    </source>
</evidence>
<dbReference type="GO" id="GO:0005886">
    <property type="term" value="C:plasma membrane"/>
    <property type="evidence" value="ECO:0007669"/>
    <property type="project" value="UniProtKB-SubCell"/>
</dbReference>
<dbReference type="PROSITE" id="PS00211">
    <property type="entry name" value="ABC_TRANSPORTER_1"/>
    <property type="match status" value="1"/>
</dbReference>
<keyword evidence="8" id="KW-0472">Membrane</keyword>
<protein>
    <submittedName>
        <fullName evidence="10">Putative D-and L-methionine transporter ATP-binding component</fullName>
    </submittedName>
</protein>
<dbReference type="GO" id="GO:0006865">
    <property type="term" value="P:amino acid transport"/>
    <property type="evidence" value="ECO:0007669"/>
    <property type="project" value="UniProtKB-KW"/>
</dbReference>
<keyword evidence="5 10" id="KW-0067">ATP-binding</keyword>
<evidence type="ECO:0000259" key="9">
    <source>
        <dbReference type="PROSITE" id="PS50893"/>
    </source>
</evidence>
<dbReference type="SUPFAM" id="SSF52540">
    <property type="entry name" value="P-loop containing nucleoside triphosphate hydrolases"/>
    <property type="match status" value="1"/>
</dbReference>
<dbReference type="RefSeq" id="WP_014229034.1">
    <property type="nucleotide sequence ID" value="NC_016612.1"/>
</dbReference>
<evidence type="ECO:0000313" key="10">
    <source>
        <dbReference type="EMBL" id="AEX05442.1"/>
    </source>
</evidence>
<reference evidence="10 11" key="1">
    <citation type="journal article" date="2012" name="J. Bacteriol.">
        <title>Complete genome sequence of Klebsiella oxytoca KCTC 1686, used in production of 2,3-butanediol.</title>
        <authorList>
            <person name="Shin S.H."/>
            <person name="Kim S."/>
            <person name="Kim J.Y."/>
            <person name="Lee S."/>
            <person name="Um Y."/>
            <person name="Oh M.K."/>
            <person name="Kim Y.R."/>
            <person name="Lee J."/>
            <person name="Yang K.S."/>
        </authorList>
    </citation>
    <scope>NUCLEOTIDE SEQUENCE [LARGE SCALE GENOMIC DNA]</scope>
    <source>
        <strain evidence="11">ATCC 8724 / DSM 4798 / JCM 20051 / NBRC 3318 / NRRL B-199 / KCTC 1686</strain>
    </source>
</reference>
<evidence type="ECO:0000256" key="1">
    <source>
        <dbReference type="ARBA" id="ARBA00004417"/>
    </source>
</evidence>
<dbReference type="InterPro" id="IPR050086">
    <property type="entry name" value="MetN_ABC_transporter-like"/>
</dbReference>
<comment type="subcellular location">
    <subcellularLocation>
        <location evidence="1">Cell inner membrane</location>
        <topology evidence="1">Peripheral membrane protein</topology>
    </subcellularLocation>
</comment>
<keyword evidence="7" id="KW-0029">Amino-acid transport</keyword>
<dbReference type="Pfam" id="PF00005">
    <property type="entry name" value="ABC_tran"/>
    <property type="match status" value="1"/>
</dbReference>
<dbReference type="InterPro" id="IPR027417">
    <property type="entry name" value="P-loop_NTPase"/>
</dbReference>
<dbReference type="Proteomes" id="UP000007843">
    <property type="component" value="Chromosome"/>
</dbReference>
<dbReference type="InterPro" id="IPR017871">
    <property type="entry name" value="ABC_transporter-like_CS"/>
</dbReference>
<dbReference type="InterPro" id="IPR045865">
    <property type="entry name" value="ACT-like_dom_sf"/>
</dbReference>
<dbReference type="KEGG" id="kox:KOX_18600"/>
<keyword evidence="2" id="KW-0813">Transport</keyword>
<dbReference type="GO" id="GO:0016887">
    <property type="term" value="F:ATP hydrolysis activity"/>
    <property type="evidence" value="ECO:0007669"/>
    <property type="project" value="InterPro"/>
</dbReference>
<organism evidence="10 11">
    <name type="scientific">Klebsiella michiganensis (strain ATCC 8724 / DSM 4798 / JCM 20051 / NBRC 3318 / NRRL B-199 / KCTC 1686 / BUCSAV 143 / CCM 1901)</name>
    <dbReference type="NCBI Taxonomy" id="1006551"/>
    <lineage>
        <taxon>Bacteria</taxon>
        <taxon>Pseudomonadati</taxon>
        <taxon>Pseudomonadota</taxon>
        <taxon>Gammaproteobacteria</taxon>
        <taxon>Enterobacterales</taxon>
        <taxon>Enterobacteriaceae</taxon>
        <taxon>Klebsiella/Raoultella group</taxon>
        <taxon>Klebsiella</taxon>
    </lineage>
</organism>
<dbReference type="PROSITE" id="PS50893">
    <property type="entry name" value="ABC_TRANSPORTER_2"/>
    <property type="match status" value="1"/>
</dbReference>
<evidence type="ECO:0000256" key="2">
    <source>
        <dbReference type="ARBA" id="ARBA00022448"/>
    </source>
</evidence>
<evidence type="ECO:0000256" key="5">
    <source>
        <dbReference type="ARBA" id="ARBA00022840"/>
    </source>
</evidence>
<dbReference type="HOGENOM" id="CLU_000604_1_3_6"/>
<dbReference type="Gene3D" id="3.40.50.300">
    <property type="entry name" value="P-loop containing nucleotide triphosphate hydrolases"/>
    <property type="match status" value="1"/>
</dbReference>
<dbReference type="GO" id="GO:0005524">
    <property type="term" value="F:ATP binding"/>
    <property type="evidence" value="ECO:0007669"/>
    <property type="project" value="UniProtKB-KW"/>
</dbReference>
<evidence type="ECO:0000256" key="8">
    <source>
        <dbReference type="ARBA" id="ARBA00023136"/>
    </source>
</evidence>
<keyword evidence="4" id="KW-0547">Nucleotide-binding</keyword>
<dbReference type="AlphaFoldDB" id="A0A0H3HD84"/>
<evidence type="ECO:0000256" key="7">
    <source>
        <dbReference type="ARBA" id="ARBA00022970"/>
    </source>
</evidence>
<keyword evidence="6" id="KW-1278">Translocase</keyword>
<dbReference type="SUPFAM" id="SSF55021">
    <property type="entry name" value="ACT-like"/>
    <property type="match status" value="1"/>
</dbReference>
<dbReference type="InterPro" id="IPR003439">
    <property type="entry name" value="ABC_transporter-like_ATP-bd"/>
</dbReference>
<dbReference type="SMART" id="SM00382">
    <property type="entry name" value="AAA"/>
    <property type="match status" value="1"/>
</dbReference>
<dbReference type="EMBL" id="CP003218">
    <property type="protein sequence ID" value="AEX05442.1"/>
    <property type="molecule type" value="Genomic_DNA"/>
</dbReference>
<keyword evidence="3" id="KW-1003">Cell membrane</keyword>
<dbReference type="PANTHER" id="PTHR43166">
    <property type="entry name" value="AMINO ACID IMPORT ATP-BINDING PROTEIN"/>
    <property type="match status" value="1"/>
</dbReference>
<evidence type="ECO:0000256" key="3">
    <source>
        <dbReference type="ARBA" id="ARBA00022475"/>
    </source>
</evidence>
<accession>A0A0H3HD84</accession>
<feature type="domain" description="ABC transporter" evidence="9">
    <location>
        <begin position="2"/>
        <end position="242"/>
    </location>
</feature>